<protein>
    <recommendedName>
        <fullName evidence="2">DUF2423 domain-containing protein</fullName>
    </recommendedName>
</protein>
<evidence type="ECO:0000259" key="2">
    <source>
        <dbReference type="Pfam" id="PF10338"/>
    </source>
</evidence>
<feature type="region of interest" description="Disordered" evidence="1">
    <location>
        <begin position="61"/>
        <end position="122"/>
    </location>
</feature>
<proteinExistence type="predicted"/>
<dbReference type="Proteomes" id="UP001175261">
    <property type="component" value="Unassembled WGS sequence"/>
</dbReference>
<gene>
    <name evidence="3" type="ORF">NLU13_7290</name>
</gene>
<reference evidence="3" key="1">
    <citation type="submission" date="2022-10" db="EMBL/GenBank/DDBJ databases">
        <title>Determination and structural analysis of whole genome sequence of Sarocladium strictum F4-1.</title>
        <authorList>
            <person name="Hu L."/>
            <person name="Jiang Y."/>
        </authorList>
    </citation>
    <scope>NUCLEOTIDE SEQUENCE</scope>
    <source>
        <strain evidence="3">F4-1</strain>
    </source>
</reference>
<keyword evidence="4" id="KW-1185">Reference proteome</keyword>
<feature type="compositionally biased region" description="Basic residues" evidence="1">
    <location>
        <begin position="88"/>
        <end position="122"/>
    </location>
</feature>
<dbReference type="Pfam" id="PF10338">
    <property type="entry name" value="YBL028C_N"/>
    <property type="match status" value="1"/>
</dbReference>
<evidence type="ECO:0000256" key="1">
    <source>
        <dbReference type="SAM" id="MobiDB-lite"/>
    </source>
</evidence>
<dbReference type="EMBL" id="JAPDFR010000007">
    <property type="protein sequence ID" value="KAK0384812.1"/>
    <property type="molecule type" value="Genomic_DNA"/>
</dbReference>
<dbReference type="PANTHER" id="PTHR28219:SF1">
    <property type="entry name" value="UPF0642 PROTEIN YBL028C"/>
    <property type="match status" value="1"/>
</dbReference>
<dbReference type="AlphaFoldDB" id="A0AA39L5F6"/>
<comment type="caution">
    <text evidence="3">The sequence shown here is derived from an EMBL/GenBank/DDBJ whole genome shotgun (WGS) entry which is preliminary data.</text>
</comment>
<dbReference type="PANTHER" id="PTHR28219">
    <property type="entry name" value="UPF0642 PROTEIN YBL028C"/>
    <property type="match status" value="1"/>
</dbReference>
<accession>A0AA39L5F6</accession>
<feature type="domain" description="DUF2423" evidence="2">
    <location>
        <begin position="1"/>
        <end position="44"/>
    </location>
</feature>
<organism evidence="3 4">
    <name type="scientific">Sarocladium strictum</name>
    <name type="common">Black bundle disease fungus</name>
    <name type="synonym">Acremonium strictum</name>
    <dbReference type="NCBI Taxonomy" id="5046"/>
    <lineage>
        <taxon>Eukaryota</taxon>
        <taxon>Fungi</taxon>
        <taxon>Dikarya</taxon>
        <taxon>Ascomycota</taxon>
        <taxon>Pezizomycotina</taxon>
        <taxon>Sordariomycetes</taxon>
        <taxon>Hypocreomycetidae</taxon>
        <taxon>Hypocreales</taxon>
        <taxon>Sarocladiaceae</taxon>
        <taxon>Sarocladium</taxon>
    </lineage>
</organism>
<feature type="compositionally biased region" description="Basic residues" evidence="1">
    <location>
        <begin position="8"/>
        <end position="18"/>
    </location>
</feature>
<name>A0AA39L5F6_SARSR</name>
<feature type="region of interest" description="Disordered" evidence="1">
    <location>
        <begin position="1"/>
        <end position="26"/>
    </location>
</feature>
<evidence type="ECO:0000313" key="3">
    <source>
        <dbReference type="EMBL" id="KAK0384812.1"/>
    </source>
</evidence>
<dbReference type="GO" id="GO:0030687">
    <property type="term" value="C:preribosome, large subunit precursor"/>
    <property type="evidence" value="ECO:0007669"/>
    <property type="project" value="TreeGrafter"/>
</dbReference>
<dbReference type="InterPro" id="IPR019434">
    <property type="entry name" value="DUF2423"/>
</dbReference>
<sequence>MAKSSRSSARKNNAHRRAANINAPVEQARAERLSAKLMELANAPKPESSDVNMDALNEAVEKADAAKDEPDADETTMDVDTTVSKPRADRKRITKRKVKKSKIVFKKARDKSSQRPKGKVSK</sequence>
<evidence type="ECO:0000313" key="4">
    <source>
        <dbReference type="Proteomes" id="UP001175261"/>
    </source>
</evidence>